<dbReference type="EMBL" id="JACCBH010000001">
    <property type="protein sequence ID" value="NYD54270.1"/>
    <property type="molecule type" value="Genomic_DNA"/>
</dbReference>
<dbReference type="Pfam" id="PF04199">
    <property type="entry name" value="Cyclase"/>
    <property type="match status" value="1"/>
</dbReference>
<dbReference type="PANTHER" id="PTHR34861:SF10">
    <property type="entry name" value="CYCLASE"/>
    <property type="match status" value="1"/>
</dbReference>
<dbReference type="GO" id="GO:0019441">
    <property type="term" value="P:L-tryptophan catabolic process to kynurenine"/>
    <property type="evidence" value="ECO:0007669"/>
    <property type="project" value="InterPro"/>
</dbReference>
<dbReference type="InterPro" id="IPR007325">
    <property type="entry name" value="KFase/CYL"/>
</dbReference>
<dbReference type="RefSeq" id="WP_179432454.1">
    <property type="nucleotide sequence ID" value="NZ_BAABLC010000001.1"/>
</dbReference>
<evidence type="ECO:0000313" key="1">
    <source>
        <dbReference type="EMBL" id="NYD54270.1"/>
    </source>
</evidence>
<keyword evidence="2" id="KW-1185">Reference proteome</keyword>
<dbReference type="Proteomes" id="UP000552045">
    <property type="component" value="Unassembled WGS sequence"/>
</dbReference>
<dbReference type="SUPFAM" id="SSF102198">
    <property type="entry name" value="Putative cyclase"/>
    <property type="match status" value="1"/>
</dbReference>
<dbReference type="PANTHER" id="PTHR34861">
    <property type="match status" value="1"/>
</dbReference>
<accession>A0A7Y9EUN1</accession>
<reference evidence="1 2" key="1">
    <citation type="submission" date="2020-07" db="EMBL/GenBank/DDBJ databases">
        <title>Sequencing the genomes of 1000 actinobacteria strains.</title>
        <authorList>
            <person name="Klenk H.-P."/>
        </authorList>
    </citation>
    <scope>NUCLEOTIDE SEQUENCE [LARGE SCALE GENOMIC DNA]</scope>
    <source>
        <strain evidence="1 2">DSM 22185</strain>
    </source>
</reference>
<proteinExistence type="predicted"/>
<name>A0A7Y9EUN1_9MICO</name>
<dbReference type="InterPro" id="IPR037175">
    <property type="entry name" value="KFase_sf"/>
</dbReference>
<gene>
    <name evidence="1" type="ORF">BKA02_001325</name>
</gene>
<dbReference type="Gene3D" id="3.50.30.50">
    <property type="entry name" value="Putative cyclase"/>
    <property type="match status" value="1"/>
</dbReference>
<dbReference type="GO" id="GO:0004061">
    <property type="term" value="F:arylformamidase activity"/>
    <property type="evidence" value="ECO:0007669"/>
    <property type="project" value="InterPro"/>
</dbReference>
<evidence type="ECO:0000313" key="2">
    <source>
        <dbReference type="Proteomes" id="UP000552045"/>
    </source>
</evidence>
<dbReference type="AlphaFoldDB" id="A0A7Y9EUN1"/>
<sequence length="295" mass="31300">MTYLDWIRERGAQELASGPAPLGTLSRIDPAARLRGAAEIRTGRVHSLALPLTEGPNLRHDELPGFEVQTFFRQEPTGVFTDPAIGSGTDHVRLDAHGIDNTHIDALNHTAVDGRWYGGSATDTPGLATLAELAVESVVGRAVHLDLAAARGVEWVSVDQPVTAEDLRRALESTGRTIESGDVLMLDLGRDRYVAAGGPLRAERRPGVGESGARWLSAQPIAAVAWDLLDAKHPDEPPAAVHLLNWAIGLVLIDNCDFSRARDDLAAGGHAGMFVAAPLPIRGATGGNVNPMVIV</sequence>
<protein>
    <submittedName>
        <fullName evidence="1">Kynurenine formamidase</fullName>
    </submittedName>
</protein>
<comment type="caution">
    <text evidence="1">The sequence shown here is derived from an EMBL/GenBank/DDBJ whole genome shotgun (WGS) entry which is preliminary data.</text>
</comment>
<organism evidence="1 2">
    <name type="scientific">Microbacterium pseudoresistens</name>
    <dbReference type="NCBI Taxonomy" id="640634"/>
    <lineage>
        <taxon>Bacteria</taxon>
        <taxon>Bacillati</taxon>
        <taxon>Actinomycetota</taxon>
        <taxon>Actinomycetes</taxon>
        <taxon>Micrococcales</taxon>
        <taxon>Microbacteriaceae</taxon>
        <taxon>Microbacterium</taxon>
    </lineage>
</organism>